<evidence type="ECO:0000313" key="2">
    <source>
        <dbReference type="Proteomes" id="UP000001312"/>
    </source>
</evidence>
<organism evidence="1 2">
    <name type="scientific">Sclerotinia sclerotiorum (strain ATCC 18683 / 1980 / Ss-1)</name>
    <name type="common">White mold</name>
    <name type="synonym">Whetzelinia sclerotiorum</name>
    <dbReference type="NCBI Taxonomy" id="665079"/>
    <lineage>
        <taxon>Eukaryota</taxon>
        <taxon>Fungi</taxon>
        <taxon>Dikarya</taxon>
        <taxon>Ascomycota</taxon>
        <taxon>Pezizomycotina</taxon>
        <taxon>Leotiomycetes</taxon>
        <taxon>Helotiales</taxon>
        <taxon>Sclerotiniaceae</taxon>
        <taxon>Sclerotinia</taxon>
    </lineage>
</organism>
<protein>
    <submittedName>
        <fullName evidence="1">Uncharacterized protein</fullName>
    </submittedName>
</protein>
<sequence>MTDIRFDRANGGQIDGTLKGTDFLFLGEWLVKNGKTGKAEVSDKKGRIAIGQSPIEFGRECRMVKFVRYILMLESDSLILSRQREHAEGNIKGRKHSSSVSYGCCRIGQGKSDIEDNFSYVSYGIFGKNPLMLVVVYEYLPSSWSRTIDAQ</sequence>
<dbReference type="AlphaFoldDB" id="A7ETL8"/>
<dbReference type="EMBL" id="CH476632">
    <property type="protein sequence ID" value="EDN92810.1"/>
    <property type="molecule type" value="Genomic_DNA"/>
</dbReference>
<dbReference type="Proteomes" id="UP000001312">
    <property type="component" value="Unassembled WGS sequence"/>
</dbReference>
<dbReference type="KEGG" id="ssl:SS1G_08675"/>
<name>A7ETL8_SCLS1</name>
<accession>A7ETL8</accession>
<evidence type="ECO:0000313" key="1">
    <source>
        <dbReference type="EMBL" id="EDN92810.1"/>
    </source>
</evidence>
<dbReference type="GeneID" id="5486239"/>
<proteinExistence type="predicted"/>
<reference evidence="2" key="1">
    <citation type="journal article" date="2011" name="PLoS Genet.">
        <title>Genomic analysis of the necrotrophic fungal pathogens Sclerotinia sclerotiorum and Botrytis cinerea.</title>
        <authorList>
            <person name="Amselem J."/>
            <person name="Cuomo C.A."/>
            <person name="van Kan J.A."/>
            <person name="Viaud M."/>
            <person name="Benito E.P."/>
            <person name="Couloux A."/>
            <person name="Coutinho P.M."/>
            <person name="de Vries R.P."/>
            <person name="Dyer P.S."/>
            <person name="Fillinger S."/>
            <person name="Fournier E."/>
            <person name="Gout L."/>
            <person name="Hahn M."/>
            <person name="Kohn L."/>
            <person name="Lapalu N."/>
            <person name="Plummer K.M."/>
            <person name="Pradier J.M."/>
            <person name="Quevillon E."/>
            <person name="Sharon A."/>
            <person name="Simon A."/>
            <person name="ten Have A."/>
            <person name="Tudzynski B."/>
            <person name="Tudzynski P."/>
            <person name="Wincker P."/>
            <person name="Andrew M."/>
            <person name="Anthouard V."/>
            <person name="Beever R.E."/>
            <person name="Beffa R."/>
            <person name="Benoit I."/>
            <person name="Bouzid O."/>
            <person name="Brault B."/>
            <person name="Chen Z."/>
            <person name="Choquer M."/>
            <person name="Collemare J."/>
            <person name="Cotton P."/>
            <person name="Danchin E.G."/>
            <person name="Da Silva C."/>
            <person name="Gautier A."/>
            <person name="Giraud C."/>
            <person name="Giraud T."/>
            <person name="Gonzalez C."/>
            <person name="Grossetete S."/>
            <person name="Guldener U."/>
            <person name="Henrissat B."/>
            <person name="Howlett B.J."/>
            <person name="Kodira C."/>
            <person name="Kretschmer M."/>
            <person name="Lappartient A."/>
            <person name="Leroch M."/>
            <person name="Levis C."/>
            <person name="Mauceli E."/>
            <person name="Neuveglise C."/>
            <person name="Oeser B."/>
            <person name="Pearson M."/>
            <person name="Poulain J."/>
            <person name="Poussereau N."/>
            <person name="Quesneville H."/>
            <person name="Rascle C."/>
            <person name="Schumacher J."/>
            <person name="Segurens B."/>
            <person name="Sexton A."/>
            <person name="Silva E."/>
            <person name="Sirven C."/>
            <person name="Soanes D.M."/>
            <person name="Talbot N.J."/>
            <person name="Templeton M."/>
            <person name="Yandava C."/>
            <person name="Yarden O."/>
            <person name="Zeng Q."/>
            <person name="Rollins J.A."/>
            <person name="Lebrun M.H."/>
            <person name="Dickman M."/>
        </authorList>
    </citation>
    <scope>NUCLEOTIDE SEQUENCE [LARGE SCALE GENOMIC DNA]</scope>
    <source>
        <strain evidence="2">ATCC 18683 / 1980 / Ss-1</strain>
    </source>
</reference>
<keyword evidence="2" id="KW-1185">Reference proteome</keyword>
<dbReference type="RefSeq" id="XP_001589911.1">
    <property type="nucleotide sequence ID" value="XM_001589861.1"/>
</dbReference>
<gene>
    <name evidence="1" type="ORF">SS1G_08675</name>
</gene>
<dbReference type="InParanoid" id="A7ETL8"/>